<evidence type="ECO:0000256" key="1">
    <source>
        <dbReference type="SAM" id="Coils"/>
    </source>
</evidence>
<feature type="coiled-coil region" evidence="1">
    <location>
        <begin position="16"/>
        <end position="79"/>
    </location>
</feature>
<name>M0LJ22_NATLA</name>
<dbReference type="EMBL" id="CP019285">
    <property type="protein sequence ID" value="APW98539.1"/>
    <property type="molecule type" value="Genomic_DNA"/>
</dbReference>
<reference evidence="2 5" key="1">
    <citation type="journal article" date="2011" name="J. Bacteriol.">
        <title>Genome sequence of Halobiforma lacisalsi AJ5, an extremely halophilic archaeon which harbors a bop gene.</title>
        <authorList>
            <person name="Jiang X."/>
            <person name="Wang S."/>
            <person name="Cheng H."/>
            <person name="Huo Y."/>
            <person name="Zhang X."/>
            <person name="Zhu X."/>
            <person name="Han X."/>
            <person name="Ni P."/>
            <person name="Wu M."/>
        </authorList>
    </citation>
    <scope>NUCLEOTIDE SEQUENCE [LARGE SCALE GENOMIC DNA]</scope>
    <source>
        <strain evidence="2 5">AJ5</strain>
    </source>
</reference>
<evidence type="ECO:0000313" key="2">
    <source>
        <dbReference type="EMBL" id="APW98539.1"/>
    </source>
</evidence>
<dbReference type="eggNOG" id="ENOG502N5Z4">
    <property type="taxonomic scope" value="Archaea"/>
</dbReference>
<evidence type="ECO:0000313" key="3">
    <source>
        <dbReference type="EMBL" id="EMA33068.1"/>
    </source>
</evidence>
<keyword evidence="4" id="KW-1185">Reference proteome</keyword>
<gene>
    <name evidence="3" type="ORF">C445_09780</name>
    <name evidence="2" type="ORF">CHINAEXTREME_12475</name>
</gene>
<dbReference type="Proteomes" id="UP000186547">
    <property type="component" value="Chromosome"/>
</dbReference>
<evidence type="ECO:0000313" key="5">
    <source>
        <dbReference type="Proteomes" id="UP000186547"/>
    </source>
</evidence>
<sequence length="122" mass="14119">MEAVDYYIKGDDAYEAAEEARANGDLEGALEEYERAAERFDAAYEASETEQAKTFSYEARELARLHAKAARNKLEAKNEFDDEAAYERADLAEFLEDDERTLLEEYEIRKTSAFERRTRIPT</sequence>
<accession>M0LJ22</accession>
<reference evidence="2" key="3">
    <citation type="submission" date="2017-01" db="EMBL/GenBank/DDBJ databases">
        <authorList>
            <person name="Mah S.A."/>
            <person name="Swanson W.J."/>
            <person name="Moy G.W."/>
            <person name="Vacquier V.D."/>
        </authorList>
    </citation>
    <scope>NUCLEOTIDE SEQUENCE</scope>
    <source>
        <strain evidence="2">AJ5</strain>
    </source>
</reference>
<evidence type="ECO:0000313" key="4">
    <source>
        <dbReference type="Proteomes" id="UP000011555"/>
    </source>
</evidence>
<dbReference type="EMBL" id="AOLZ01000038">
    <property type="protein sequence ID" value="EMA33068.1"/>
    <property type="molecule type" value="Genomic_DNA"/>
</dbReference>
<protein>
    <submittedName>
        <fullName evidence="3">Uncharacterized protein</fullName>
    </submittedName>
</protein>
<keyword evidence="1" id="KW-0175">Coiled coil</keyword>
<reference evidence="3 4" key="2">
    <citation type="journal article" date="2014" name="PLoS Genet.">
        <title>Phylogenetically driven sequencing of extremely halophilic archaea reveals strategies for static and dynamic osmo-response.</title>
        <authorList>
            <person name="Becker E.A."/>
            <person name="Seitzer P.M."/>
            <person name="Tritt A."/>
            <person name="Larsen D."/>
            <person name="Krusor M."/>
            <person name="Yao A.I."/>
            <person name="Wu D."/>
            <person name="Madern D."/>
            <person name="Eisen J.A."/>
            <person name="Darling A.E."/>
            <person name="Facciotti M.T."/>
        </authorList>
    </citation>
    <scope>NUCLEOTIDE SEQUENCE [LARGE SCALE GENOMIC DNA]</scope>
    <source>
        <strain evidence="3 4">AJ5</strain>
    </source>
</reference>
<dbReference type="Proteomes" id="UP000011555">
    <property type="component" value="Unassembled WGS sequence"/>
</dbReference>
<dbReference type="KEGG" id="hlc:CHINAEXTREME12475"/>
<proteinExistence type="predicted"/>
<dbReference type="AlphaFoldDB" id="M0LJ22"/>
<organism evidence="3 4">
    <name type="scientific">Natronobacterium lacisalsi AJ5</name>
    <dbReference type="NCBI Taxonomy" id="358396"/>
    <lineage>
        <taxon>Archaea</taxon>
        <taxon>Methanobacteriati</taxon>
        <taxon>Methanobacteriota</taxon>
        <taxon>Stenosarchaea group</taxon>
        <taxon>Halobacteria</taxon>
        <taxon>Halobacteriales</taxon>
        <taxon>Natrialbaceae</taxon>
        <taxon>Natronobacterium</taxon>
    </lineage>
</organism>